<keyword evidence="1" id="KW-1133">Transmembrane helix</keyword>
<dbReference type="AlphaFoldDB" id="A0A170PNY3"/>
<dbReference type="EMBL" id="CZQE01000182">
    <property type="protein sequence ID" value="CUS44812.1"/>
    <property type="molecule type" value="Genomic_DNA"/>
</dbReference>
<keyword evidence="1" id="KW-0472">Membrane</keyword>
<feature type="transmembrane region" description="Helical" evidence="1">
    <location>
        <begin position="30"/>
        <end position="55"/>
    </location>
</feature>
<evidence type="ECO:0000256" key="1">
    <source>
        <dbReference type="SAM" id="Phobius"/>
    </source>
</evidence>
<name>A0A170PNY3_9ZZZZ</name>
<evidence type="ECO:0000313" key="2">
    <source>
        <dbReference type="EMBL" id="CUS44812.1"/>
    </source>
</evidence>
<sequence length="56" mass="5979">MLVSRGRESHSAPPILLPPELRHEAALAPFMPWGTAMLALLPLIGILDAVAIVVIL</sequence>
<proteinExistence type="predicted"/>
<accession>A0A170PNY3</accession>
<gene>
    <name evidence="2" type="ORF">MGWOODY_Smn3356</name>
</gene>
<protein>
    <submittedName>
        <fullName evidence="2">Uncharacterized protein</fullName>
    </submittedName>
</protein>
<keyword evidence="1" id="KW-0812">Transmembrane</keyword>
<reference evidence="2" key="1">
    <citation type="submission" date="2015-10" db="EMBL/GenBank/DDBJ databases">
        <authorList>
            <person name="Gilbert D.G."/>
        </authorList>
    </citation>
    <scope>NUCLEOTIDE SEQUENCE</scope>
</reference>
<organism evidence="2">
    <name type="scientific">hydrothermal vent metagenome</name>
    <dbReference type="NCBI Taxonomy" id="652676"/>
    <lineage>
        <taxon>unclassified sequences</taxon>
        <taxon>metagenomes</taxon>
        <taxon>ecological metagenomes</taxon>
    </lineage>
</organism>